<dbReference type="FunFam" id="3.40.190.10:FF:000039">
    <property type="entry name" value="Glutamate receptor"/>
    <property type="match status" value="1"/>
</dbReference>
<dbReference type="SUPFAM" id="SSF53850">
    <property type="entry name" value="Periplasmic binding protein-like II"/>
    <property type="match status" value="1"/>
</dbReference>
<evidence type="ECO:0000313" key="2">
    <source>
        <dbReference type="EMBL" id="KAK9133462.1"/>
    </source>
</evidence>
<dbReference type="InterPro" id="IPR015683">
    <property type="entry name" value="Ionotropic_Glu_rcpt"/>
</dbReference>
<dbReference type="AlphaFoldDB" id="A0AAP0P6Z6"/>
<keyword evidence="1" id="KW-0812">Transmembrane</keyword>
<dbReference type="Proteomes" id="UP001419268">
    <property type="component" value="Unassembled WGS sequence"/>
</dbReference>
<accession>A0AAP0P6Z6</accession>
<comment type="caution">
    <text evidence="2">The sequence shown here is derived from an EMBL/GenBank/DDBJ whole genome shotgun (WGS) entry which is preliminary data.</text>
</comment>
<keyword evidence="1" id="KW-1133">Transmembrane helix</keyword>
<gene>
    <name evidence="2" type="ORF">Scep_012990</name>
</gene>
<dbReference type="PANTHER" id="PTHR18966">
    <property type="entry name" value="IONOTROPIC GLUTAMATE RECEPTOR"/>
    <property type="match status" value="1"/>
</dbReference>
<feature type="transmembrane region" description="Helical" evidence="1">
    <location>
        <begin position="65"/>
        <end position="85"/>
    </location>
</feature>
<reference evidence="2 3" key="1">
    <citation type="submission" date="2024-01" db="EMBL/GenBank/DDBJ databases">
        <title>Genome assemblies of Stephania.</title>
        <authorList>
            <person name="Yang L."/>
        </authorList>
    </citation>
    <scope>NUCLEOTIDE SEQUENCE [LARGE SCALE GENOMIC DNA]</scope>
    <source>
        <strain evidence="2">JXDWG</strain>
        <tissue evidence="2">Leaf</tissue>
    </source>
</reference>
<protein>
    <submittedName>
        <fullName evidence="2">Uncharacterized protein</fullName>
    </submittedName>
</protein>
<dbReference type="EMBL" id="JBBNAG010000005">
    <property type="protein sequence ID" value="KAK9133462.1"/>
    <property type="molecule type" value="Genomic_DNA"/>
</dbReference>
<evidence type="ECO:0000256" key="1">
    <source>
        <dbReference type="SAM" id="Phobius"/>
    </source>
</evidence>
<dbReference type="Gene3D" id="3.40.190.10">
    <property type="entry name" value="Periplasmic binding protein-like II"/>
    <property type="match status" value="1"/>
</dbReference>
<organism evidence="2 3">
    <name type="scientific">Stephania cephalantha</name>
    <dbReference type="NCBI Taxonomy" id="152367"/>
    <lineage>
        <taxon>Eukaryota</taxon>
        <taxon>Viridiplantae</taxon>
        <taxon>Streptophyta</taxon>
        <taxon>Embryophyta</taxon>
        <taxon>Tracheophyta</taxon>
        <taxon>Spermatophyta</taxon>
        <taxon>Magnoliopsida</taxon>
        <taxon>Ranunculales</taxon>
        <taxon>Menispermaceae</taxon>
        <taxon>Menispermoideae</taxon>
        <taxon>Cissampelideae</taxon>
        <taxon>Stephania</taxon>
    </lineage>
</organism>
<keyword evidence="1" id="KW-0472">Membrane</keyword>
<name>A0AAP0P6Z6_9MAGN</name>
<sequence>MIAKYGWGFVFKRGSPLAIDMSTAILRLSESEDLKKIGDKWLCKEGCDEAGIHVSDPNQLHLDSFWGLFVLCGSVTFTAFTIYLLKTLRQFFRYKMKQREHLSQFSSATSADQAAVYSFFNFMDQKEEDIKKMFKQDADPPSIAV</sequence>
<proteinExistence type="predicted"/>
<evidence type="ECO:0000313" key="3">
    <source>
        <dbReference type="Proteomes" id="UP001419268"/>
    </source>
</evidence>
<keyword evidence="3" id="KW-1185">Reference proteome</keyword>